<evidence type="ECO:0000256" key="2">
    <source>
        <dbReference type="ARBA" id="ARBA00022723"/>
    </source>
</evidence>
<dbReference type="RefSeq" id="WP_113986865.1">
    <property type="nucleotide sequence ID" value="NZ_QMEY01000049.1"/>
</dbReference>
<dbReference type="EMBL" id="QMEY01000049">
    <property type="protein sequence ID" value="RBQ12156.1"/>
    <property type="molecule type" value="Genomic_DNA"/>
</dbReference>
<accession>A0A366LE65</accession>
<keyword evidence="5" id="KW-1185">Reference proteome</keyword>
<sequence length="278" mass="30705">MIPHRATLDVSRELAQYTGRLLRAGRLLRRTPKGSRALSCFWQAVLILRWFRGEHDVCKLARDHAISRATGYRYIHEGIHVLAAQAPGLHQALDRARADGLPCLILDGTVILTDRCREQTTSVKGRPIDVWYSGKVRHHGGNVQALFTAGGMPLWVSDVEPGSMHDLDAARIHALPGLYPHAARDLPVLADAGYEAAGIGIHTPVKHTGDGRPLDVGTRTRNALLRGLRCLGERGFALLTQRWRVLQRITVSPSRIGDIIKATLVLTHFEHGISLESH</sequence>
<evidence type="ECO:0000313" key="4">
    <source>
        <dbReference type="EMBL" id="RBQ12156.1"/>
    </source>
</evidence>
<evidence type="ECO:0000259" key="3">
    <source>
        <dbReference type="Pfam" id="PF13359"/>
    </source>
</evidence>
<organism evidence="4 5">
    <name type="scientific">Spongiactinospora rosea</name>
    <dbReference type="NCBI Taxonomy" id="2248750"/>
    <lineage>
        <taxon>Bacteria</taxon>
        <taxon>Bacillati</taxon>
        <taxon>Actinomycetota</taxon>
        <taxon>Actinomycetes</taxon>
        <taxon>Streptosporangiales</taxon>
        <taxon>Streptosporangiaceae</taxon>
        <taxon>Spongiactinospora</taxon>
    </lineage>
</organism>
<protein>
    <submittedName>
        <fullName evidence="4">IS5/IS1182 family transposase</fullName>
    </submittedName>
</protein>
<proteinExistence type="predicted"/>
<name>A0A366LE65_9ACTN</name>
<dbReference type="OrthoDB" id="3699454at2"/>
<gene>
    <name evidence="4" type="ORF">DP939_44460</name>
</gene>
<dbReference type="AlphaFoldDB" id="A0A366LE65"/>
<keyword evidence="2" id="KW-0479">Metal-binding</keyword>
<comment type="caution">
    <text evidence="4">The sequence shown here is derived from an EMBL/GenBank/DDBJ whole genome shotgun (WGS) entry which is preliminary data.</text>
</comment>
<evidence type="ECO:0000256" key="1">
    <source>
        <dbReference type="ARBA" id="ARBA00001968"/>
    </source>
</evidence>
<dbReference type="Proteomes" id="UP000253303">
    <property type="component" value="Unassembled WGS sequence"/>
</dbReference>
<dbReference type="InterPro" id="IPR027806">
    <property type="entry name" value="HARBI1_dom"/>
</dbReference>
<dbReference type="GO" id="GO:0046872">
    <property type="term" value="F:metal ion binding"/>
    <property type="evidence" value="ECO:0007669"/>
    <property type="project" value="UniProtKB-KW"/>
</dbReference>
<reference evidence="4 5" key="1">
    <citation type="submission" date="2018-06" db="EMBL/GenBank/DDBJ databases">
        <title>Sphaerisporangium craniellae sp. nov., isolated from a marine sponge in the South China Sea.</title>
        <authorList>
            <person name="Li L."/>
        </authorList>
    </citation>
    <scope>NUCLEOTIDE SEQUENCE [LARGE SCALE GENOMIC DNA]</scope>
    <source>
        <strain evidence="4 5">LHW63015</strain>
    </source>
</reference>
<comment type="cofactor">
    <cofactor evidence="1">
        <name>a divalent metal cation</name>
        <dbReference type="ChEBI" id="CHEBI:60240"/>
    </cofactor>
</comment>
<feature type="domain" description="DDE Tnp4" evidence="3">
    <location>
        <begin position="106"/>
        <end position="267"/>
    </location>
</feature>
<dbReference type="Pfam" id="PF13359">
    <property type="entry name" value="DDE_Tnp_4"/>
    <property type="match status" value="1"/>
</dbReference>
<evidence type="ECO:0000313" key="5">
    <source>
        <dbReference type="Proteomes" id="UP000253303"/>
    </source>
</evidence>